<protein>
    <submittedName>
        <fullName evidence="1">Aldose 1-epimerase family protein</fullName>
    </submittedName>
</protein>
<dbReference type="InterPro" id="IPR037481">
    <property type="entry name" value="LacX"/>
</dbReference>
<dbReference type="RefSeq" id="WP_187006824.1">
    <property type="nucleotide sequence ID" value="NZ_JACRWD010000008.1"/>
</dbReference>
<sequence>MNKLENNNLIIEIKNNGAELTRIYSKSKNIDFLWNANNKYWGRHSPILFPIVGRLKDNETIINKNVYSMTQHGFARDMYFDLISQDENSLTYKLESNDTTKSKYPYEFELIIKYTLNTSSINVSWQVKNKSNEAMYFSIGAHPAFNVPFDDDNDLSQYYLKLLSKNTINSYILEGPFVSKKTKINCLNNLDIKPELFKNDAIIYDNINEVSICSKISNTSIKVNFKDFPFVGIWSPYYEETNSIAPFICIEPWYGIADSVDSNKDFKTKIGINKLSIGEVFKASYEIEICV</sequence>
<comment type="caution">
    <text evidence="1">The sequence shown here is derived from an EMBL/GenBank/DDBJ whole genome shotgun (WGS) entry which is preliminary data.</text>
</comment>
<dbReference type="Proteomes" id="UP000611796">
    <property type="component" value="Unassembled WGS sequence"/>
</dbReference>
<dbReference type="PANTHER" id="PTHR11122:SF13">
    <property type="entry name" value="GLUCOSE-6-PHOSPHATE 1-EPIMERASE"/>
    <property type="match status" value="1"/>
</dbReference>
<dbReference type="CDD" id="cd09024">
    <property type="entry name" value="Aldose_epim_lacX"/>
    <property type="match status" value="1"/>
</dbReference>
<accession>A0ABR7K6S1</accession>
<organism evidence="1 2">
    <name type="scientific">Paeniclostridium hominis</name>
    <dbReference type="NCBI Taxonomy" id="2764329"/>
    <lineage>
        <taxon>Bacteria</taxon>
        <taxon>Bacillati</taxon>
        <taxon>Bacillota</taxon>
        <taxon>Clostridia</taxon>
        <taxon>Peptostreptococcales</taxon>
        <taxon>Peptostreptococcaceae</taxon>
        <taxon>Paeniclostridium</taxon>
    </lineage>
</organism>
<dbReference type="InterPro" id="IPR014718">
    <property type="entry name" value="GH-type_carb-bd"/>
</dbReference>
<dbReference type="InterPro" id="IPR011013">
    <property type="entry name" value="Gal_mutarotase_sf_dom"/>
</dbReference>
<dbReference type="InterPro" id="IPR008183">
    <property type="entry name" value="Aldose_1/G6P_1-epimerase"/>
</dbReference>
<dbReference type="PANTHER" id="PTHR11122">
    <property type="entry name" value="APOSPORY-ASSOCIATED PROTEIN C-RELATED"/>
    <property type="match status" value="1"/>
</dbReference>
<reference evidence="1 2" key="1">
    <citation type="submission" date="2020-08" db="EMBL/GenBank/DDBJ databases">
        <authorList>
            <person name="Liu C."/>
            <person name="Sun Q."/>
        </authorList>
    </citation>
    <scope>NUCLEOTIDE SEQUENCE [LARGE SCALE GENOMIC DNA]</scope>
    <source>
        <strain evidence="1 2">NSJ-45</strain>
    </source>
</reference>
<evidence type="ECO:0000313" key="2">
    <source>
        <dbReference type="Proteomes" id="UP000611796"/>
    </source>
</evidence>
<name>A0ABR7K6S1_9FIRM</name>
<dbReference type="EMBL" id="JACRWD010000008">
    <property type="protein sequence ID" value="MBC6004811.1"/>
    <property type="molecule type" value="Genomic_DNA"/>
</dbReference>
<proteinExistence type="predicted"/>
<gene>
    <name evidence="1" type="ORF">H8891_13525</name>
</gene>
<keyword evidence="2" id="KW-1185">Reference proteome</keyword>
<dbReference type="Gene3D" id="2.70.98.10">
    <property type="match status" value="1"/>
</dbReference>
<evidence type="ECO:0000313" key="1">
    <source>
        <dbReference type="EMBL" id="MBC6004811.1"/>
    </source>
</evidence>
<dbReference type="Pfam" id="PF01263">
    <property type="entry name" value="Aldose_epim"/>
    <property type="match status" value="1"/>
</dbReference>
<dbReference type="SUPFAM" id="SSF74650">
    <property type="entry name" value="Galactose mutarotase-like"/>
    <property type="match status" value="1"/>
</dbReference>